<dbReference type="PANTHER" id="PTHR43861">
    <property type="entry name" value="TRANS-ACONITATE 2-METHYLTRANSFERASE-RELATED"/>
    <property type="match status" value="1"/>
</dbReference>
<feature type="domain" description="Methyltransferase" evidence="2">
    <location>
        <begin position="47"/>
        <end position="142"/>
    </location>
</feature>
<dbReference type="InterPro" id="IPR041698">
    <property type="entry name" value="Methyltransf_25"/>
</dbReference>
<evidence type="ECO:0000313" key="4">
    <source>
        <dbReference type="Proteomes" id="UP000051686"/>
    </source>
</evidence>
<protein>
    <submittedName>
        <fullName evidence="3">SAM-dependent methyltransferase</fullName>
    </submittedName>
</protein>
<dbReference type="Gene3D" id="2.20.25.110">
    <property type="entry name" value="S-adenosyl-L-methionine-dependent methyltransferases"/>
    <property type="match status" value="1"/>
</dbReference>
<dbReference type="InterPro" id="IPR029063">
    <property type="entry name" value="SAM-dependent_MTases_sf"/>
</dbReference>
<evidence type="ECO:0000259" key="2">
    <source>
        <dbReference type="Pfam" id="PF13649"/>
    </source>
</evidence>
<dbReference type="GO" id="GO:0008168">
    <property type="term" value="F:methyltransferase activity"/>
    <property type="evidence" value="ECO:0007669"/>
    <property type="project" value="UniProtKB-KW"/>
</dbReference>
<dbReference type="Proteomes" id="UP000051686">
    <property type="component" value="Unassembled WGS sequence"/>
</dbReference>
<dbReference type="GO" id="GO:0032259">
    <property type="term" value="P:methylation"/>
    <property type="evidence" value="ECO:0007669"/>
    <property type="project" value="UniProtKB-KW"/>
</dbReference>
<dbReference type="STRING" id="1423777.FD46_GL001876"/>
<name>A0A0R1MJP2_9LACO</name>
<comment type="caution">
    <text evidence="3">The sequence shown here is derived from an EMBL/GenBank/DDBJ whole genome shotgun (WGS) entry which is preliminary data.</text>
</comment>
<organism evidence="3 4">
    <name type="scientific">Liquorilactobacillus oeni DSM 19972</name>
    <dbReference type="NCBI Taxonomy" id="1423777"/>
    <lineage>
        <taxon>Bacteria</taxon>
        <taxon>Bacillati</taxon>
        <taxon>Bacillota</taxon>
        <taxon>Bacilli</taxon>
        <taxon>Lactobacillales</taxon>
        <taxon>Lactobacillaceae</taxon>
        <taxon>Liquorilactobacillus</taxon>
    </lineage>
</organism>
<evidence type="ECO:0000313" key="3">
    <source>
        <dbReference type="EMBL" id="KRL04739.1"/>
    </source>
</evidence>
<dbReference type="Pfam" id="PF13649">
    <property type="entry name" value="Methyltransf_25"/>
    <property type="match status" value="1"/>
</dbReference>
<keyword evidence="3" id="KW-0489">Methyltransferase</keyword>
<accession>A0A0R1MJP2</accession>
<dbReference type="Gene3D" id="3.40.50.150">
    <property type="entry name" value="Vaccinia Virus protein VP39"/>
    <property type="match status" value="1"/>
</dbReference>
<sequence length="255" mass="29640">MGYRIGAAKNMIYSNFAQLYDDLMEPAIYEEWEQFIARLTGKKDMTILDLACGTGRMAVKLAQEGYTVTGVDLSDEMLALADQRAHSQKLTIPLLQANMTDLSELAQFDMVISCLDSLCYLQNPQELKRVFLQVAQHLPAGGLFVFDVISPYQTDKIYPGYTYSYTNDEQAFTWESYSGEQRHSVIHDLNFFVEDKKTKQYERFTEIHHERTYEADYYLKLLLESGFYKAKVFGNFGREEIKEQTTRFFFVCHKK</sequence>
<proteinExistence type="predicted"/>
<dbReference type="PATRIC" id="fig|1423777.3.peg.1933"/>
<keyword evidence="4" id="KW-1185">Reference proteome</keyword>
<dbReference type="SUPFAM" id="SSF53335">
    <property type="entry name" value="S-adenosyl-L-methionine-dependent methyltransferases"/>
    <property type="match status" value="1"/>
</dbReference>
<reference evidence="3 4" key="1">
    <citation type="journal article" date="2015" name="Genome Announc.">
        <title>Expanding the biotechnology potential of lactobacilli through comparative genomics of 213 strains and associated genera.</title>
        <authorList>
            <person name="Sun Z."/>
            <person name="Harris H.M."/>
            <person name="McCann A."/>
            <person name="Guo C."/>
            <person name="Argimon S."/>
            <person name="Zhang W."/>
            <person name="Yang X."/>
            <person name="Jeffery I.B."/>
            <person name="Cooney J.C."/>
            <person name="Kagawa T.F."/>
            <person name="Liu W."/>
            <person name="Song Y."/>
            <person name="Salvetti E."/>
            <person name="Wrobel A."/>
            <person name="Rasinkangas P."/>
            <person name="Parkhill J."/>
            <person name="Rea M.C."/>
            <person name="O'Sullivan O."/>
            <person name="Ritari J."/>
            <person name="Douillard F.P."/>
            <person name="Paul Ross R."/>
            <person name="Yang R."/>
            <person name="Briner A.E."/>
            <person name="Felis G.E."/>
            <person name="de Vos W.M."/>
            <person name="Barrangou R."/>
            <person name="Klaenhammer T.R."/>
            <person name="Caufield P.W."/>
            <person name="Cui Y."/>
            <person name="Zhang H."/>
            <person name="O'Toole P.W."/>
        </authorList>
    </citation>
    <scope>NUCLEOTIDE SEQUENCE [LARGE SCALE GENOMIC DNA]</scope>
    <source>
        <strain evidence="3 4">DSM 19972</strain>
    </source>
</reference>
<dbReference type="EMBL" id="AZEH01000039">
    <property type="protein sequence ID" value="KRL04739.1"/>
    <property type="molecule type" value="Genomic_DNA"/>
</dbReference>
<keyword evidence="1 3" id="KW-0808">Transferase</keyword>
<dbReference type="AlphaFoldDB" id="A0A0R1MJP2"/>
<gene>
    <name evidence="3" type="ORF">FD46_GL001876</name>
</gene>
<evidence type="ECO:0000256" key="1">
    <source>
        <dbReference type="ARBA" id="ARBA00022679"/>
    </source>
</evidence>
<dbReference type="CDD" id="cd02440">
    <property type="entry name" value="AdoMet_MTases"/>
    <property type="match status" value="1"/>
</dbReference>